<keyword evidence="7 8" id="KW-0998">Cell outer membrane</keyword>
<dbReference type="PROSITE" id="PS52016">
    <property type="entry name" value="TONB_DEPENDENT_REC_3"/>
    <property type="match status" value="1"/>
</dbReference>
<keyword evidence="5 9" id="KW-0798">TonB box</keyword>
<dbReference type="Pfam" id="PF07715">
    <property type="entry name" value="Plug"/>
    <property type="match status" value="1"/>
</dbReference>
<feature type="chain" id="PRO_5017666269" evidence="10">
    <location>
        <begin position="22"/>
        <end position="1096"/>
    </location>
</feature>
<dbReference type="EMBL" id="CP032157">
    <property type="protein sequence ID" value="AXY75948.1"/>
    <property type="molecule type" value="Genomic_DNA"/>
</dbReference>
<evidence type="ECO:0000256" key="7">
    <source>
        <dbReference type="ARBA" id="ARBA00023237"/>
    </source>
</evidence>
<dbReference type="OrthoDB" id="1019466at2"/>
<dbReference type="Pfam" id="PF13715">
    <property type="entry name" value="CarbopepD_reg_2"/>
    <property type="match status" value="1"/>
</dbReference>
<dbReference type="KEGG" id="pseg:D3H65_19035"/>
<keyword evidence="14" id="KW-1185">Reference proteome</keyword>
<dbReference type="Proteomes" id="UP000263900">
    <property type="component" value="Chromosome"/>
</dbReference>
<evidence type="ECO:0000256" key="6">
    <source>
        <dbReference type="ARBA" id="ARBA00023136"/>
    </source>
</evidence>
<dbReference type="NCBIfam" id="TIGR04057">
    <property type="entry name" value="SusC_RagA_signa"/>
    <property type="match status" value="1"/>
</dbReference>
<evidence type="ECO:0000313" key="14">
    <source>
        <dbReference type="Proteomes" id="UP000263900"/>
    </source>
</evidence>
<feature type="domain" description="TonB-dependent receptor-like beta-barrel" evidence="11">
    <location>
        <begin position="506"/>
        <end position="869"/>
    </location>
</feature>
<evidence type="ECO:0000256" key="3">
    <source>
        <dbReference type="ARBA" id="ARBA00022452"/>
    </source>
</evidence>
<sequence>MRKYFEKACCALILSATCWLAGTAQTPAATDNKHIIRGKITDRKNKEPITGASVSEMDADGRIIKGAATDIEGNYVLRITNPKNKLSVSYVGYKTTSQAINERTTINFQLEAGAGADLEEAIVVAARRVDNGMGQKAERNMTTAASRVNAKDMEEMSSASIDQALQGRMAGVDITATSGDPGAAMNIRIRGISSINSTGTPLIVVDGMPYETEIPGDFNFGTADEQGYAQLLNISPADIKEITALKDAAATAVWGSRAANGVLIITTKRGSRGKPSITYTFKGAASILPKAIPMLNGDQYSTLIPEAFMNRMGTTMNPSVREFNYDPNDPYWYHNYSNNVNWVDAISQQGFLQDHTISMTGGGEKAKYFASVGYFNQTGNTIGTALTRINTRINLDYTISDKIKIFTSIAYTHTDQARNYFNTDNKSEGAIRNVAYLKMPNMSVFEYDEQGNLTPNYFSPASNVQGQYARIYNPVAMASLAKLNVLGERIVPRFQIDYSIVKNLLRATFDVQFDINNTKNNSFLPQLATGRPNTETVVNRTYDGDIDLFGVTTRSSLFFTPRFRNEDHVFSGSFNLFTGDNKAVNQELMTSNTASSLLVDPSAPSRTQNQELAAVSRISQTRTVGAVLIANYSFKDKYLFEATLRGDGNSRFGPDYKYGLFPGGSLRWRISEEWFFKKIKQLDDLSFRLSYALSGNAPRSDYSFFNTYNTYAWSYLGQSGVYPSRPELKNLRWETVHGANIGMNISLFKARVRADIDVYRNRTTDLFSDALAIPTQNGYNSLSMNIGTMDNRGWELAIWTTPFKNKTWTIGFNFNISQNQNIIREISEYAANSKGNVGANGEYLRLLQIDNPFGSFYGYKYKGVYKDKEATLATSAGGKPIIGPNGQQVYMRFNYPNVDYTFQPGDAMYEDINHDGNINYMDVVYLGNSNPTLVGGFGPTFSYKNKISLSAYFNFRYGYEVINGTKMNTTNMNSFDNQSTAVLRRWRKEGDVTDIPRGIIAGGYNWLGSDRYVEDASFLRFRTVTARYVFDGKLLSRLKMKTLSAFITAENLITWTKYTGQDPEVNARGADIFRLAIDYSMTPPSKTFTIGLVAGF</sequence>
<comment type="similarity">
    <text evidence="8 9">Belongs to the TonB-dependent receptor family.</text>
</comment>
<evidence type="ECO:0000313" key="13">
    <source>
        <dbReference type="EMBL" id="AXY75948.1"/>
    </source>
</evidence>
<dbReference type="InterPro" id="IPR023997">
    <property type="entry name" value="TonB-dep_OMP_SusC/RagA_CS"/>
</dbReference>
<reference evidence="13 14" key="1">
    <citation type="submission" date="2018-09" db="EMBL/GenBank/DDBJ databases">
        <title>Genome sequencing of strain 6GH32-13.</title>
        <authorList>
            <person name="Weon H.-Y."/>
            <person name="Heo J."/>
            <person name="Kwon S.-W."/>
        </authorList>
    </citation>
    <scope>NUCLEOTIDE SEQUENCE [LARGE SCALE GENOMIC DNA]</scope>
    <source>
        <strain evidence="13 14">5GH32-13</strain>
    </source>
</reference>
<dbReference type="AlphaFoldDB" id="A0A3B7MP65"/>
<protein>
    <submittedName>
        <fullName evidence="13">SusC/RagA family TonB-linked outer membrane protein</fullName>
    </submittedName>
</protein>
<dbReference type="SUPFAM" id="SSF49464">
    <property type="entry name" value="Carboxypeptidase regulatory domain-like"/>
    <property type="match status" value="1"/>
</dbReference>
<organism evidence="13 14">
    <name type="scientific">Paraflavitalea soli</name>
    <dbReference type="NCBI Taxonomy" id="2315862"/>
    <lineage>
        <taxon>Bacteria</taxon>
        <taxon>Pseudomonadati</taxon>
        <taxon>Bacteroidota</taxon>
        <taxon>Chitinophagia</taxon>
        <taxon>Chitinophagales</taxon>
        <taxon>Chitinophagaceae</taxon>
        <taxon>Paraflavitalea</taxon>
    </lineage>
</organism>
<evidence type="ECO:0000259" key="11">
    <source>
        <dbReference type="Pfam" id="PF00593"/>
    </source>
</evidence>
<evidence type="ECO:0000259" key="12">
    <source>
        <dbReference type="Pfam" id="PF07715"/>
    </source>
</evidence>
<feature type="signal peptide" evidence="10">
    <location>
        <begin position="1"/>
        <end position="21"/>
    </location>
</feature>
<evidence type="ECO:0000256" key="2">
    <source>
        <dbReference type="ARBA" id="ARBA00022448"/>
    </source>
</evidence>
<dbReference type="InterPro" id="IPR012910">
    <property type="entry name" value="Plug_dom"/>
</dbReference>
<dbReference type="RefSeq" id="WP_119051827.1">
    <property type="nucleotide sequence ID" value="NZ_CP032157.1"/>
</dbReference>
<dbReference type="InterPro" id="IPR036942">
    <property type="entry name" value="Beta-barrel_TonB_sf"/>
</dbReference>
<dbReference type="Pfam" id="PF00593">
    <property type="entry name" value="TonB_dep_Rec_b-barrel"/>
    <property type="match status" value="1"/>
</dbReference>
<dbReference type="InterPro" id="IPR037066">
    <property type="entry name" value="Plug_dom_sf"/>
</dbReference>
<dbReference type="InterPro" id="IPR000531">
    <property type="entry name" value="Beta-barrel_TonB"/>
</dbReference>
<keyword evidence="10" id="KW-0732">Signal</keyword>
<evidence type="ECO:0000256" key="5">
    <source>
        <dbReference type="ARBA" id="ARBA00023077"/>
    </source>
</evidence>
<evidence type="ECO:0000256" key="1">
    <source>
        <dbReference type="ARBA" id="ARBA00004571"/>
    </source>
</evidence>
<keyword evidence="6 8" id="KW-0472">Membrane</keyword>
<gene>
    <name evidence="13" type="ORF">D3H65_19035</name>
</gene>
<dbReference type="Gene3D" id="2.60.40.1120">
    <property type="entry name" value="Carboxypeptidase-like, regulatory domain"/>
    <property type="match status" value="1"/>
</dbReference>
<keyword evidence="4 8" id="KW-0812">Transmembrane</keyword>
<name>A0A3B7MP65_9BACT</name>
<dbReference type="InterPro" id="IPR039426">
    <property type="entry name" value="TonB-dep_rcpt-like"/>
</dbReference>
<dbReference type="InterPro" id="IPR023996">
    <property type="entry name" value="TonB-dep_OMP_SusC/RagA"/>
</dbReference>
<evidence type="ECO:0000256" key="8">
    <source>
        <dbReference type="PROSITE-ProRule" id="PRU01360"/>
    </source>
</evidence>
<dbReference type="SUPFAM" id="SSF56935">
    <property type="entry name" value="Porins"/>
    <property type="match status" value="1"/>
</dbReference>
<comment type="subcellular location">
    <subcellularLocation>
        <location evidence="1 8">Cell outer membrane</location>
        <topology evidence="1 8">Multi-pass membrane protein</topology>
    </subcellularLocation>
</comment>
<dbReference type="InterPro" id="IPR008969">
    <property type="entry name" value="CarboxyPept-like_regulatory"/>
</dbReference>
<dbReference type="Gene3D" id="2.40.170.20">
    <property type="entry name" value="TonB-dependent receptor, beta-barrel domain"/>
    <property type="match status" value="1"/>
</dbReference>
<evidence type="ECO:0000256" key="4">
    <source>
        <dbReference type="ARBA" id="ARBA00022692"/>
    </source>
</evidence>
<evidence type="ECO:0000256" key="10">
    <source>
        <dbReference type="SAM" id="SignalP"/>
    </source>
</evidence>
<accession>A0A3B7MP65</accession>
<dbReference type="GO" id="GO:0009279">
    <property type="term" value="C:cell outer membrane"/>
    <property type="evidence" value="ECO:0007669"/>
    <property type="project" value="UniProtKB-SubCell"/>
</dbReference>
<keyword evidence="3 8" id="KW-1134">Transmembrane beta strand</keyword>
<dbReference type="NCBIfam" id="TIGR04056">
    <property type="entry name" value="OMP_RagA_SusC"/>
    <property type="match status" value="1"/>
</dbReference>
<feature type="domain" description="TonB-dependent receptor plug" evidence="12">
    <location>
        <begin position="139"/>
        <end position="262"/>
    </location>
</feature>
<keyword evidence="2 8" id="KW-0813">Transport</keyword>
<dbReference type="Gene3D" id="2.170.130.10">
    <property type="entry name" value="TonB-dependent receptor, plug domain"/>
    <property type="match status" value="1"/>
</dbReference>
<evidence type="ECO:0000256" key="9">
    <source>
        <dbReference type="RuleBase" id="RU003357"/>
    </source>
</evidence>
<proteinExistence type="inferred from homology"/>